<keyword evidence="15" id="KW-0456">Lyase</keyword>
<dbReference type="InterPro" id="IPR016040">
    <property type="entry name" value="NAD(P)-bd_dom"/>
</dbReference>
<comment type="cofactor">
    <cofactor evidence="1">
        <name>NAD(+)</name>
        <dbReference type="ChEBI" id="CHEBI:57540"/>
    </cofactor>
</comment>
<keyword evidence="13" id="KW-0472">Membrane</keyword>
<evidence type="ECO:0000256" key="2">
    <source>
        <dbReference type="ARBA" id="ARBA00004447"/>
    </source>
</evidence>
<dbReference type="RefSeq" id="XP_002679839.1">
    <property type="nucleotide sequence ID" value="XM_002679793.1"/>
</dbReference>
<dbReference type="PANTHER" id="PTHR43078:SF6">
    <property type="entry name" value="UDP-GLUCURONIC ACID DECARBOXYLASE 1"/>
    <property type="match status" value="1"/>
</dbReference>
<dbReference type="CDD" id="cd05230">
    <property type="entry name" value="UGD_SDR_e"/>
    <property type="match status" value="1"/>
</dbReference>
<keyword evidence="10" id="KW-1133">Transmembrane helix</keyword>
<keyword evidence="8" id="KW-0210">Decarboxylase</keyword>
<dbReference type="UniPathway" id="UPA00796">
    <property type="reaction ID" value="UER00771"/>
</dbReference>
<sequence length="329" mass="36811">MKIVVTGGAGFLGSHMVDYLLKKSDNKDEIYVIDNLQTGSLVNLKHLSENPNVHFIQADVINALSDERITSLEGIGQIYHMACAASPPHYQKDPIHTTMTCVQGTYNFLTLATKWNARLLITSTSEVYGDPAINPQVETYWGNVNCTGTRSCYDEGKRAAETLCFDFNRTKNTQVRVARIFNTYGPRMNLTDGRIISNFVYQALKGINITVYGTGKQTRSFCYVSDQIEGLHTLMNQDVTIGPVNIGNPEEYTVLEMAEKIREMIGATESNQLVFHELPQDDPKVRRPDITKAKTLLGWSPKVALHEGISLTIADFSRRIKEEADLLNL</sequence>
<reference evidence="19 20" key="1">
    <citation type="journal article" date="2010" name="Cell">
        <title>The genome of Naegleria gruberi illuminates early eukaryotic versatility.</title>
        <authorList>
            <person name="Fritz-Laylin L.K."/>
            <person name="Prochnik S.E."/>
            <person name="Ginger M.L."/>
            <person name="Dacks J.B."/>
            <person name="Carpenter M.L."/>
            <person name="Field M.C."/>
            <person name="Kuo A."/>
            <person name="Paredez A."/>
            <person name="Chapman J."/>
            <person name="Pham J."/>
            <person name="Shu S."/>
            <person name="Neupane R."/>
            <person name="Cipriano M."/>
            <person name="Mancuso J."/>
            <person name="Tu H."/>
            <person name="Salamov A."/>
            <person name="Lindquist E."/>
            <person name="Shapiro H."/>
            <person name="Lucas S."/>
            <person name="Grigoriev I.V."/>
            <person name="Cande W.Z."/>
            <person name="Fulton C."/>
            <person name="Rokhsar D.S."/>
            <person name="Dawson S.C."/>
        </authorList>
    </citation>
    <scope>NUCLEOTIDE SEQUENCE [LARGE SCALE GENOMIC DNA]</scope>
    <source>
        <strain evidence="19 20">NEG-M</strain>
    </source>
</reference>
<evidence type="ECO:0000256" key="6">
    <source>
        <dbReference type="ARBA" id="ARBA00018816"/>
    </source>
</evidence>
<dbReference type="KEGG" id="ngr:NAEGRDRAFT_35931"/>
<dbReference type="GO" id="GO:0032580">
    <property type="term" value="C:Golgi cisterna membrane"/>
    <property type="evidence" value="ECO:0007669"/>
    <property type="project" value="UniProtKB-SubCell"/>
</dbReference>
<dbReference type="eggNOG" id="KOG1429">
    <property type="taxonomic scope" value="Eukaryota"/>
</dbReference>
<evidence type="ECO:0000256" key="11">
    <source>
        <dbReference type="ARBA" id="ARBA00023027"/>
    </source>
</evidence>
<dbReference type="InParanoid" id="D2V803"/>
<evidence type="ECO:0000313" key="20">
    <source>
        <dbReference type="Proteomes" id="UP000006671"/>
    </source>
</evidence>
<dbReference type="AlphaFoldDB" id="D2V803"/>
<evidence type="ECO:0000256" key="7">
    <source>
        <dbReference type="ARBA" id="ARBA00022692"/>
    </source>
</evidence>
<dbReference type="Gene3D" id="3.40.50.720">
    <property type="entry name" value="NAD(P)-binding Rossmann-like Domain"/>
    <property type="match status" value="1"/>
</dbReference>
<accession>D2V803</accession>
<dbReference type="VEuPathDB" id="AmoebaDB:NAEGRDRAFT_35931"/>
<evidence type="ECO:0000256" key="8">
    <source>
        <dbReference type="ARBA" id="ARBA00022793"/>
    </source>
</evidence>
<evidence type="ECO:0000256" key="12">
    <source>
        <dbReference type="ARBA" id="ARBA00023034"/>
    </source>
</evidence>
<name>D2V803_NAEGR</name>
<comment type="similarity">
    <text evidence="4">Belongs to the NAD(P)-dependent epimerase/dehydratase family. UDP-glucuronic acid decarboxylase subfamily.</text>
</comment>
<organism evidence="20">
    <name type="scientific">Naegleria gruberi</name>
    <name type="common">Amoeba</name>
    <dbReference type="NCBI Taxonomy" id="5762"/>
    <lineage>
        <taxon>Eukaryota</taxon>
        <taxon>Discoba</taxon>
        <taxon>Heterolobosea</taxon>
        <taxon>Tetramitia</taxon>
        <taxon>Eutetramitia</taxon>
        <taxon>Vahlkampfiidae</taxon>
        <taxon>Naegleria</taxon>
    </lineage>
</organism>
<dbReference type="FunCoup" id="D2V803">
    <property type="interactions" value="104"/>
</dbReference>
<dbReference type="GO" id="GO:0042732">
    <property type="term" value="P:D-xylose metabolic process"/>
    <property type="evidence" value="ECO:0007669"/>
    <property type="project" value="InterPro"/>
</dbReference>
<keyword evidence="14" id="KW-0325">Glycoprotein</keyword>
<dbReference type="Pfam" id="PF16363">
    <property type="entry name" value="GDP_Man_Dehyd"/>
    <property type="match status" value="1"/>
</dbReference>
<dbReference type="EC" id="4.1.1.35" evidence="5"/>
<protein>
    <recommendedName>
        <fullName evidence="6">UDP-glucuronic acid decarboxylase 1</fullName>
        <ecNumber evidence="5">4.1.1.35</ecNumber>
    </recommendedName>
    <alternativeName>
        <fullName evidence="16">UDP-glucuronate decarboxylase 1</fullName>
    </alternativeName>
</protein>
<comment type="catalytic activity">
    <reaction evidence="17">
        <text>UDP-alpha-D-glucuronate + H(+) = UDP-alpha-D-xylose + CO2</text>
        <dbReference type="Rhea" id="RHEA:23916"/>
        <dbReference type="ChEBI" id="CHEBI:15378"/>
        <dbReference type="ChEBI" id="CHEBI:16526"/>
        <dbReference type="ChEBI" id="CHEBI:57632"/>
        <dbReference type="ChEBI" id="CHEBI:58052"/>
        <dbReference type="EC" id="4.1.1.35"/>
    </reaction>
    <physiologicalReaction direction="left-to-right" evidence="17">
        <dbReference type="Rhea" id="RHEA:23917"/>
    </physiologicalReaction>
</comment>
<dbReference type="GO" id="GO:0033320">
    <property type="term" value="P:UDP-D-xylose biosynthetic process"/>
    <property type="evidence" value="ECO:0007669"/>
    <property type="project" value="UniProtKB-UniPathway"/>
</dbReference>
<evidence type="ECO:0000256" key="5">
    <source>
        <dbReference type="ARBA" id="ARBA00012290"/>
    </source>
</evidence>
<gene>
    <name evidence="19" type="ORF">NAEGRDRAFT_35931</name>
</gene>
<comment type="subcellular location">
    <subcellularLocation>
        <location evidence="2">Golgi apparatus</location>
        <location evidence="2">Golgi stack membrane</location>
        <topology evidence="2">Single-pass type II membrane protein</topology>
    </subcellularLocation>
</comment>
<comment type="pathway">
    <text evidence="3">Nucleotide-sugar biosynthesis; UDP-alpha-D-xylose biosynthesis; UDP-alpha-D-xylose from UDP-alpha-D-glucuronate: step 1/1.</text>
</comment>
<dbReference type="EMBL" id="GG738856">
    <property type="protein sequence ID" value="EFC47095.1"/>
    <property type="molecule type" value="Genomic_DNA"/>
</dbReference>
<dbReference type="PANTHER" id="PTHR43078">
    <property type="entry name" value="UDP-GLUCURONIC ACID DECARBOXYLASE-RELATED"/>
    <property type="match status" value="1"/>
</dbReference>
<evidence type="ECO:0000256" key="14">
    <source>
        <dbReference type="ARBA" id="ARBA00023180"/>
    </source>
</evidence>
<evidence type="ECO:0000256" key="4">
    <source>
        <dbReference type="ARBA" id="ARBA00007505"/>
    </source>
</evidence>
<evidence type="ECO:0000256" key="16">
    <source>
        <dbReference type="ARBA" id="ARBA00031585"/>
    </source>
</evidence>
<evidence type="ECO:0000256" key="15">
    <source>
        <dbReference type="ARBA" id="ARBA00023239"/>
    </source>
</evidence>
<keyword evidence="12" id="KW-0333">Golgi apparatus</keyword>
<keyword evidence="7" id="KW-0812">Transmembrane</keyword>
<dbReference type="OrthoDB" id="331544at2759"/>
<feature type="domain" description="NAD(P)-binding" evidence="18">
    <location>
        <begin position="5"/>
        <end position="310"/>
    </location>
</feature>
<keyword evidence="11" id="KW-0520">NAD</keyword>
<evidence type="ECO:0000256" key="9">
    <source>
        <dbReference type="ARBA" id="ARBA00022968"/>
    </source>
</evidence>
<dbReference type="SUPFAM" id="SSF51735">
    <property type="entry name" value="NAD(P)-binding Rossmann-fold domains"/>
    <property type="match status" value="1"/>
</dbReference>
<evidence type="ECO:0000256" key="10">
    <source>
        <dbReference type="ARBA" id="ARBA00022989"/>
    </source>
</evidence>
<keyword evidence="9" id="KW-0735">Signal-anchor</keyword>
<dbReference type="Proteomes" id="UP000006671">
    <property type="component" value="Unassembled WGS sequence"/>
</dbReference>
<dbReference type="GeneID" id="8847670"/>
<dbReference type="GO" id="GO:0048040">
    <property type="term" value="F:UDP-glucuronate decarboxylase activity"/>
    <property type="evidence" value="ECO:0007669"/>
    <property type="project" value="UniProtKB-EC"/>
</dbReference>
<keyword evidence="20" id="KW-1185">Reference proteome</keyword>
<evidence type="ECO:0000313" key="19">
    <source>
        <dbReference type="EMBL" id="EFC47095.1"/>
    </source>
</evidence>
<evidence type="ECO:0000256" key="1">
    <source>
        <dbReference type="ARBA" id="ARBA00001911"/>
    </source>
</evidence>
<evidence type="ECO:0000256" key="3">
    <source>
        <dbReference type="ARBA" id="ARBA00005100"/>
    </source>
</evidence>
<dbReference type="FunFam" id="3.40.50.720:FF:000065">
    <property type="entry name" value="UDP-glucuronic acid decarboxylase 1"/>
    <property type="match status" value="1"/>
</dbReference>
<dbReference type="OMA" id="KYPKVKY"/>
<dbReference type="InterPro" id="IPR044516">
    <property type="entry name" value="UXS-like"/>
</dbReference>
<evidence type="ECO:0000256" key="17">
    <source>
        <dbReference type="ARBA" id="ARBA00049410"/>
    </source>
</evidence>
<evidence type="ECO:0000256" key="13">
    <source>
        <dbReference type="ARBA" id="ARBA00023136"/>
    </source>
</evidence>
<dbReference type="GO" id="GO:0070403">
    <property type="term" value="F:NAD+ binding"/>
    <property type="evidence" value="ECO:0007669"/>
    <property type="project" value="InterPro"/>
</dbReference>
<dbReference type="InterPro" id="IPR036291">
    <property type="entry name" value="NAD(P)-bd_dom_sf"/>
</dbReference>
<proteinExistence type="inferred from homology"/>
<evidence type="ECO:0000259" key="18">
    <source>
        <dbReference type="Pfam" id="PF16363"/>
    </source>
</evidence>
<dbReference type="STRING" id="5762.D2V803"/>